<proteinExistence type="predicted"/>
<evidence type="ECO:0000256" key="3">
    <source>
        <dbReference type="ARBA" id="ARBA00022960"/>
    </source>
</evidence>
<feature type="transmembrane region" description="Helical" evidence="6">
    <location>
        <begin position="186"/>
        <end position="204"/>
    </location>
</feature>
<keyword evidence="5 6" id="KW-0472">Membrane</keyword>
<feature type="transmembrane region" description="Helical" evidence="6">
    <location>
        <begin position="307"/>
        <end position="331"/>
    </location>
</feature>
<gene>
    <name evidence="7" type="ordered locus">CKR_3148</name>
</gene>
<dbReference type="GO" id="GO:0051301">
    <property type="term" value="P:cell division"/>
    <property type="evidence" value="ECO:0007669"/>
    <property type="project" value="InterPro"/>
</dbReference>
<keyword evidence="2 6" id="KW-0812">Transmembrane</keyword>
<reference evidence="8" key="1">
    <citation type="submission" date="2005-09" db="EMBL/GenBank/DDBJ databases">
        <title>Complete genome sequence of Clostridium kluyveri and comparative genomics of Clostridia species.</title>
        <authorList>
            <person name="Inui M."/>
            <person name="Nonaka H."/>
            <person name="Shinoda Y."/>
            <person name="Ikenaga Y."/>
            <person name="Abe M."/>
            <person name="Naito K."/>
            <person name="Vertes A.A."/>
            <person name="Yukawa H."/>
        </authorList>
    </citation>
    <scope>NUCLEOTIDE SEQUENCE [LARGE SCALE GENOMIC DNA]</scope>
    <source>
        <strain evidence="8">NBRC 12016</strain>
    </source>
</reference>
<dbReference type="GO" id="GO:0032153">
    <property type="term" value="C:cell division site"/>
    <property type="evidence" value="ECO:0007669"/>
    <property type="project" value="TreeGrafter"/>
</dbReference>
<feature type="transmembrane region" description="Helical" evidence="6">
    <location>
        <begin position="382"/>
        <end position="400"/>
    </location>
</feature>
<feature type="transmembrane region" description="Helical" evidence="6">
    <location>
        <begin position="38"/>
        <end position="56"/>
    </location>
</feature>
<feature type="transmembrane region" description="Helical" evidence="6">
    <location>
        <begin position="14"/>
        <end position="32"/>
    </location>
</feature>
<evidence type="ECO:0008006" key="9">
    <source>
        <dbReference type="Google" id="ProtNLM"/>
    </source>
</evidence>
<dbReference type="PANTHER" id="PTHR30474:SF3">
    <property type="entry name" value="PEPTIDOGLYCAN GLYCOSYLTRANSFERASE RODA"/>
    <property type="match status" value="1"/>
</dbReference>
<evidence type="ECO:0000256" key="4">
    <source>
        <dbReference type="ARBA" id="ARBA00022989"/>
    </source>
</evidence>
<evidence type="ECO:0000256" key="1">
    <source>
        <dbReference type="ARBA" id="ARBA00004141"/>
    </source>
</evidence>
<feature type="transmembrane region" description="Helical" evidence="6">
    <location>
        <begin position="68"/>
        <end position="87"/>
    </location>
</feature>
<dbReference type="PANTHER" id="PTHR30474">
    <property type="entry name" value="CELL CYCLE PROTEIN"/>
    <property type="match status" value="1"/>
</dbReference>
<feature type="transmembrane region" description="Helical" evidence="6">
    <location>
        <begin position="232"/>
        <end position="251"/>
    </location>
</feature>
<feature type="transmembrane region" description="Helical" evidence="6">
    <location>
        <begin position="93"/>
        <end position="112"/>
    </location>
</feature>
<dbReference type="HOGENOM" id="CLU_029243_3_0_9"/>
<organism evidence="7 8">
    <name type="scientific">Clostridium kluyveri (strain NBRC 12016)</name>
    <dbReference type="NCBI Taxonomy" id="583346"/>
    <lineage>
        <taxon>Bacteria</taxon>
        <taxon>Bacillati</taxon>
        <taxon>Bacillota</taxon>
        <taxon>Clostridia</taxon>
        <taxon>Eubacteriales</taxon>
        <taxon>Clostridiaceae</taxon>
        <taxon>Clostridium</taxon>
    </lineage>
</organism>
<dbReference type="KEGG" id="ckr:CKR_3148"/>
<feature type="transmembrane region" description="Helical" evidence="6">
    <location>
        <begin position="209"/>
        <end position="226"/>
    </location>
</feature>
<evidence type="ECO:0000313" key="7">
    <source>
        <dbReference type="EMBL" id="BAH08199.1"/>
    </source>
</evidence>
<dbReference type="AlphaFoldDB" id="B9DWV6"/>
<feature type="transmembrane region" description="Helical" evidence="6">
    <location>
        <begin position="124"/>
        <end position="144"/>
    </location>
</feature>
<dbReference type="Proteomes" id="UP000007969">
    <property type="component" value="Chromosome"/>
</dbReference>
<feature type="transmembrane region" description="Helical" evidence="6">
    <location>
        <begin position="351"/>
        <end position="370"/>
    </location>
</feature>
<comment type="subcellular location">
    <subcellularLocation>
        <location evidence="1">Membrane</location>
        <topology evidence="1">Multi-pass membrane protein</topology>
    </subcellularLocation>
</comment>
<sequence>MVDILDTTRDEKKLLRYTYLLCFICFLNLAIIKQPFDKGAMVMAVVVCLLIGYSYFVIRKFFSDGDKYIFIFSSILSVIGMVMLYRIDMTVAIKQIIWFAIGVTGFILIVVLMPDTSRFSKYKYIYLICTLIFMGMGTVVGSATGNEINGAKNWVSLAGIQFQPSEFAKLFLVAYLASDLKNYKNFKNLIVPGIVVMISLAFMVLQKDLGSALIFFGIAVTMLYIATSKFRYVLICFLLSSGGAFLSYKLFNHVRTRIMIWKDPWPYATNESYQIVQSMFSIASGGLTGTGLGLGHPEYVPINTTDFIFAVLCEELGILIGFSIIILYFLLFYRCMRAAVYGNDEFSRLLAVGYSAMIASQVLVIVGGVMNAIPLTGITLPLVSRGGSSMLITFFSLGIIQKISEEGR</sequence>
<protein>
    <recommendedName>
        <fullName evidence="9">Cell division protein FtsW</fullName>
    </recommendedName>
</protein>
<name>B9DWV6_CLOK1</name>
<evidence type="ECO:0000256" key="2">
    <source>
        <dbReference type="ARBA" id="ARBA00022692"/>
    </source>
</evidence>
<evidence type="ECO:0000256" key="6">
    <source>
        <dbReference type="SAM" id="Phobius"/>
    </source>
</evidence>
<dbReference type="GO" id="GO:0005886">
    <property type="term" value="C:plasma membrane"/>
    <property type="evidence" value="ECO:0007669"/>
    <property type="project" value="TreeGrafter"/>
</dbReference>
<keyword evidence="3" id="KW-0133">Cell shape</keyword>
<dbReference type="EMBL" id="AP009049">
    <property type="protein sequence ID" value="BAH08199.1"/>
    <property type="molecule type" value="Genomic_DNA"/>
</dbReference>
<evidence type="ECO:0000313" key="8">
    <source>
        <dbReference type="Proteomes" id="UP000007969"/>
    </source>
</evidence>
<dbReference type="Pfam" id="PF01098">
    <property type="entry name" value="FTSW_RODA_SPOVE"/>
    <property type="match status" value="1"/>
</dbReference>
<accession>B9DWV6</accession>
<dbReference type="GO" id="GO:0015648">
    <property type="term" value="F:lipid-linked peptidoglycan transporter activity"/>
    <property type="evidence" value="ECO:0007669"/>
    <property type="project" value="TreeGrafter"/>
</dbReference>
<dbReference type="InterPro" id="IPR001182">
    <property type="entry name" value="FtsW/RodA"/>
</dbReference>
<dbReference type="GO" id="GO:0008360">
    <property type="term" value="P:regulation of cell shape"/>
    <property type="evidence" value="ECO:0007669"/>
    <property type="project" value="UniProtKB-KW"/>
</dbReference>
<evidence type="ECO:0000256" key="5">
    <source>
        <dbReference type="ARBA" id="ARBA00023136"/>
    </source>
</evidence>
<keyword evidence="4 6" id="KW-1133">Transmembrane helix</keyword>